<dbReference type="SUPFAM" id="SSF54001">
    <property type="entry name" value="Cysteine proteinases"/>
    <property type="match status" value="1"/>
</dbReference>
<gene>
    <name evidence="14" type="ORF">PLEPLA_LOCUS26936</name>
</gene>
<keyword evidence="15" id="KW-1185">Reference proteome</keyword>
<reference evidence="14" key="1">
    <citation type="submission" date="2020-03" db="EMBL/GenBank/DDBJ databases">
        <authorList>
            <person name="Weist P."/>
        </authorList>
    </citation>
    <scope>NUCLEOTIDE SEQUENCE</scope>
</reference>
<keyword evidence="4" id="KW-0645">Protease</keyword>
<sequence>MDGTCSSQPGGGSTCPSDSPHLYDSLSHLLDRPRSKCSAMGDGIELPQKVLFTPDRLNLDWTQVHPIGAGLKNMGNTCFLNSVLQCLTYTPPFANFFADRRAL</sequence>
<organism evidence="14 15">
    <name type="scientific">Pleuronectes platessa</name>
    <name type="common">European plaice</name>
    <dbReference type="NCBI Taxonomy" id="8262"/>
    <lineage>
        <taxon>Eukaryota</taxon>
        <taxon>Metazoa</taxon>
        <taxon>Chordata</taxon>
        <taxon>Craniata</taxon>
        <taxon>Vertebrata</taxon>
        <taxon>Euteleostomi</taxon>
        <taxon>Actinopterygii</taxon>
        <taxon>Neopterygii</taxon>
        <taxon>Teleostei</taxon>
        <taxon>Neoteleostei</taxon>
        <taxon>Acanthomorphata</taxon>
        <taxon>Carangaria</taxon>
        <taxon>Pleuronectiformes</taxon>
        <taxon>Pleuronectoidei</taxon>
        <taxon>Pleuronectidae</taxon>
        <taxon>Pleuronectes</taxon>
    </lineage>
</organism>
<feature type="domain" description="USP" evidence="13">
    <location>
        <begin position="69"/>
        <end position="103"/>
    </location>
</feature>
<dbReference type="PROSITE" id="PS50235">
    <property type="entry name" value="USP_3"/>
    <property type="match status" value="1"/>
</dbReference>
<evidence type="ECO:0000256" key="4">
    <source>
        <dbReference type="ARBA" id="ARBA00022670"/>
    </source>
</evidence>
<dbReference type="EC" id="3.4.19.12" evidence="3"/>
<evidence type="ECO:0000256" key="3">
    <source>
        <dbReference type="ARBA" id="ARBA00012759"/>
    </source>
</evidence>
<comment type="catalytic activity">
    <reaction evidence="1">
        <text>Thiol-dependent hydrolysis of ester, thioester, amide, peptide and isopeptide bonds formed by the C-terminal Gly of ubiquitin (a 76-residue protein attached to proteins as an intracellular targeting signal).</text>
        <dbReference type="EC" id="3.4.19.12"/>
    </reaction>
</comment>
<protein>
    <recommendedName>
        <fullName evidence="8">Ubiquitin carboxyl-terminal hydrolase 36</fullName>
        <ecNumber evidence="3">3.4.19.12</ecNumber>
    </recommendedName>
    <alternativeName>
        <fullName evidence="11">Deubiquitinating enzyme 36</fullName>
    </alternativeName>
    <alternativeName>
        <fullName evidence="10">Protein scrawny</fullName>
    </alternativeName>
    <alternativeName>
        <fullName evidence="9">Ubiquitin thioesterase 36</fullName>
    </alternativeName>
    <alternativeName>
        <fullName evidence="12">Ubiquitin-specific-processing protease 36</fullName>
    </alternativeName>
</protein>
<keyword evidence="6" id="KW-0378">Hydrolase</keyword>
<dbReference type="InterPro" id="IPR028889">
    <property type="entry name" value="USP"/>
</dbReference>
<evidence type="ECO:0000256" key="10">
    <source>
        <dbReference type="ARBA" id="ARBA00042154"/>
    </source>
</evidence>
<dbReference type="InterPro" id="IPR050164">
    <property type="entry name" value="Peptidase_C19"/>
</dbReference>
<dbReference type="GO" id="GO:0005634">
    <property type="term" value="C:nucleus"/>
    <property type="evidence" value="ECO:0007669"/>
    <property type="project" value="TreeGrafter"/>
</dbReference>
<dbReference type="Pfam" id="PF00443">
    <property type="entry name" value="UCH"/>
    <property type="match status" value="1"/>
</dbReference>
<comment type="similarity">
    <text evidence="2">Belongs to the peptidase C19 family.</text>
</comment>
<keyword evidence="7" id="KW-0788">Thiol protease</keyword>
<dbReference type="EMBL" id="CADEAL010002228">
    <property type="protein sequence ID" value="CAB1439096.1"/>
    <property type="molecule type" value="Genomic_DNA"/>
</dbReference>
<dbReference type="PANTHER" id="PTHR24006">
    <property type="entry name" value="UBIQUITIN CARBOXYL-TERMINAL HYDROLASE"/>
    <property type="match status" value="1"/>
</dbReference>
<dbReference type="GO" id="GO:0016579">
    <property type="term" value="P:protein deubiquitination"/>
    <property type="evidence" value="ECO:0007669"/>
    <property type="project" value="InterPro"/>
</dbReference>
<evidence type="ECO:0000256" key="12">
    <source>
        <dbReference type="ARBA" id="ARBA00043009"/>
    </source>
</evidence>
<evidence type="ECO:0000313" key="15">
    <source>
        <dbReference type="Proteomes" id="UP001153269"/>
    </source>
</evidence>
<evidence type="ECO:0000256" key="5">
    <source>
        <dbReference type="ARBA" id="ARBA00022786"/>
    </source>
</evidence>
<dbReference type="InterPro" id="IPR018200">
    <property type="entry name" value="USP_CS"/>
</dbReference>
<dbReference type="Gene3D" id="3.90.70.10">
    <property type="entry name" value="Cysteine proteinases"/>
    <property type="match status" value="1"/>
</dbReference>
<evidence type="ECO:0000259" key="13">
    <source>
        <dbReference type="PROSITE" id="PS50235"/>
    </source>
</evidence>
<comment type="caution">
    <text evidence="14">The sequence shown here is derived from an EMBL/GenBank/DDBJ whole genome shotgun (WGS) entry which is preliminary data.</text>
</comment>
<evidence type="ECO:0000256" key="7">
    <source>
        <dbReference type="ARBA" id="ARBA00022807"/>
    </source>
</evidence>
<dbReference type="PROSITE" id="PS00972">
    <property type="entry name" value="USP_1"/>
    <property type="match status" value="1"/>
</dbReference>
<name>A0A9N7YVC3_PLEPL</name>
<evidence type="ECO:0000256" key="6">
    <source>
        <dbReference type="ARBA" id="ARBA00022801"/>
    </source>
</evidence>
<dbReference type="GO" id="GO:0005829">
    <property type="term" value="C:cytosol"/>
    <property type="evidence" value="ECO:0007669"/>
    <property type="project" value="TreeGrafter"/>
</dbReference>
<dbReference type="PANTHER" id="PTHR24006:SF758">
    <property type="entry name" value="UBIQUITIN CARBOXYL-TERMINAL HYDROLASE 36"/>
    <property type="match status" value="1"/>
</dbReference>
<dbReference type="InterPro" id="IPR001394">
    <property type="entry name" value="Peptidase_C19_UCH"/>
</dbReference>
<evidence type="ECO:0000256" key="8">
    <source>
        <dbReference type="ARBA" id="ARBA00039432"/>
    </source>
</evidence>
<evidence type="ECO:0000256" key="2">
    <source>
        <dbReference type="ARBA" id="ARBA00009085"/>
    </source>
</evidence>
<dbReference type="InterPro" id="IPR038765">
    <property type="entry name" value="Papain-like_cys_pep_sf"/>
</dbReference>
<dbReference type="GO" id="GO:0004843">
    <property type="term" value="F:cysteine-type deubiquitinase activity"/>
    <property type="evidence" value="ECO:0007669"/>
    <property type="project" value="UniProtKB-EC"/>
</dbReference>
<evidence type="ECO:0000256" key="11">
    <source>
        <dbReference type="ARBA" id="ARBA00042420"/>
    </source>
</evidence>
<dbReference type="GO" id="GO:0006508">
    <property type="term" value="P:proteolysis"/>
    <property type="evidence" value="ECO:0007669"/>
    <property type="project" value="UniProtKB-KW"/>
</dbReference>
<keyword evidence="5" id="KW-0833">Ubl conjugation pathway</keyword>
<evidence type="ECO:0000256" key="9">
    <source>
        <dbReference type="ARBA" id="ARBA00041300"/>
    </source>
</evidence>
<dbReference type="Proteomes" id="UP001153269">
    <property type="component" value="Unassembled WGS sequence"/>
</dbReference>
<evidence type="ECO:0000313" key="14">
    <source>
        <dbReference type="EMBL" id="CAB1439096.1"/>
    </source>
</evidence>
<dbReference type="AlphaFoldDB" id="A0A9N7YVC3"/>
<accession>A0A9N7YVC3</accession>
<evidence type="ECO:0000256" key="1">
    <source>
        <dbReference type="ARBA" id="ARBA00000707"/>
    </source>
</evidence>
<proteinExistence type="inferred from homology"/>